<evidence type="ECO:0000313" key="2">
    <source>
        <dbReference type="Proteomes" id="UP000054988"/>
    </source>
</evidence>
<gene>
    <name evidence="1" type="ORF">WG66_18298</name>
</gene>
<sequence>MYKYHDEYKKAAGDPKAQARWAHKLTWQIARHTISEELLIYPLCEEYLGARAEGQNRNDYLCIKQKLSHLQTLTPGTAEYDDTIDKIMSELHMHNDNKETTDLPQLEAVLGANGSKEAGYMFTHTTNFIPNGYAPETLPAKTLADILVLPMEELKNTLAKFLRDERMKSNNGAFFCLRWLYKIRGMSLN</sequence>
<comment type="caution">
    <text evidence="1">The sequence shown here is derived from an EMBL/GenBank/DDBJ whole genome shotgun (WGS) entry which is preliminary data.</text>
</comment>
<organism evidence="1 2">
    <name type="scientific">Moniliophthora roreri</name>
    <name type="common">Frosty pod rot fungus</name>
    <name type="synonym">Monilia roreri</name>
    <dbReference type="NCBI Taxonomy" id="221103"/>
    <lineage>
        <taxon>Eukaryota</taxon>
        <taxon>Fungi</taxon>
        <taxon>Dikarya</taxon>
        <taxon>Basidiomycota</taxon>
        <taxon>Agaricomycotina</taxon>
        <taxon>Agaricomycetes</taxon>
        <taxon>Agaricomycetidae</taxon>
        <taxon>Agaricales</taxon>
        <taxon>Marasmiineae</taxon>
        <taxon>Marasmiaceae</taxon>
        <taxon>Moniliophthora</taxon>
    </lineage>
</organism>
<accession>A0A0W0EYR4</accession>
<dbReference type="PANTHER" id="PTHR35585:SF1">
    <property type="entry name" value="HHE DOMAIN PROTEIN (AFU_ORTHOLOGUE AFUA_4G00730)"/>
    <property type="match status" value="1"/>
</dbReference>
<dbReference type="PANTHER" id="PTHR35585">
    <property type="entry name" value="HHE DOMAIN PROTEIN (AFU_ORTHOLOGUE AFUA_4G00730)"/>
    <property type="match status" value="1"/>
</dbReference>
<proteinExistence type="predicted"/>
<protein>
    <recommendedName>
        <fullName evidence="3">Hemerythrin-like domain-containing protein</fullName>
    </recommendedName>
</protein>
<dbReference type="EMBL" id="LATX01002447">
    <property type="protein sequence ID" value="KTB29169.1"/>
    <property type="molecule type" value="Genomic_DNA"/>
</dbReference>
<evidence type="ECO:0000313" key="1">
    <source>
        <dbReference type="EMBL" id="KTB29169.1"/>
    </source>
</evidence>
<reference evidence="1 2" key="1">
    <citation type="submission" date="2015-12" db="EMBL/GenBank/DDBJ databases">
        <title>Draft genome sequence of Moniliophthora roreri, the causal agent of frosty pod rot of cacao.</title>
        <authorList>
            <person name="Aime M.C."/>
            <person name="Diaz-Valderrama J.R."/>
            <person name="Kijpornyongpan T."/>
            <person name="Phillips-Mora W."/>
        </authorList>
    </citation>
    <scope>NUCLEOTIDE SEQUENCE [LARGE SCALE GENOMIC DNA]</scope>
    <source>
        <strain evidence="1 2">MCA 2952</strain>
    </source>
</reference>
<dbReference type="eggNOG" id="ENOG502S054">
    <property type="taxonomic scope" value="Eukaryota"/>
</dbReference>
<name>A0A0W0EYR4_MONRR</name>
<evidence type="ECO:0008006" key="3">
    <source>
        <dbReference type="Google" id="ProtNLM"/>
    </source>
</evidence>
<dbReference type="AlphaFoldDB" id="A0A0W0EYR4"/>
<dbReference type="Proteomes" id="UP000054988">
    <property type="component" value="Unassembled WGS sequence"/>
</dbReference>